<accession>A0A9P1EKM5</accession>
<dbReference type="Proteomes" id="UP001152484">
    <property type="component" value="Unassembled WGS sequence"/>
</dbReference>
<feature type="non-terminal residue" evidence="1">
    <location>
        <position position="160"/>
    </location>
</feature>
<evidence type="ECO:0000313" key="1">
    <source>
        <dbReference type="EMBL" id="CAH9114019.1"/>
    </source>
</evidence>
<organism evidence="1 2">
    <name type="scientific">Cuscuta europaea</name>
    <name type="common">European dodder</name>
    <dbReference type="NCBI Taxonomy" id="41803"/>
    <lineage>
        <taxon>Eukaryota</taxon>
        <taxon>Viridiplantae</taxon>
        <taxon>Streptophyta</taxon>
        <taxon>Embryophyta</taxon>
        <taxon>Tracheophyta</taxon>
        <taxon>Spermatophyta</taxon>
        <taxon>Magnoliopsida</taxon>
        <taxon>eudicotyledons</taxon>
        <taxon>Gunneridae</taxon>
        <taxon>Pentapetalae</taxon>
        <taxon>asterids</taxon>
        <taxon>lamiids</taxon>
        <taxon>Solanales</taxon>
        <taxon>Convolvulaceae</taxon>
        <taxon>Cuscuteae</taxon>
        <taxon>Cuscuta</taxon>
        <taxon>Cuscuta subgen. Cuscuta</taxon>
    </lineage>
</organism>
<proteinExistence type="predicted"/>
<evidence type="ECO:0000313" key="2">
    <source>
        <dbReference type="Proteomes" id="UP001152484"/>
    </source>
</evidence>
<sequence>MLVGKGAGLVLGLQRRNYGRRRCNLSTGFGWHLSHGRALSRLYGEDREQGQGRRVAARWYEVDLKQESLEKLMRSELRMTKWCSMRRTLHTAWSMHFWGLVPHPEPPPAGSGLTMFGIFVLEDGAVFFRYVSFYGVEYSVYFQLFIFLHCRTMSLDLGDR</sequence>
<name>A0A9P1EKM5_CUSEU</name>
<dbReference type="EMBL" id="CAMAPE010000062">
    <property type="protein sequence ID" value="CAH9114019.1"/>
    <property type="molecule type" value="Genomic_DNA"/>
</dbReference>
<comment type="caution">
    <text evidence="1">The sequence shown here is derived from an EMBL/GenBank/DDBJ whole genome shotgun (WGS) entry which is preliminary data.</text>
</comment>
<reference evidence="1" key="1">
    <citation type="submission" date="2022-07" db="EMBL/GenBank/DDBJ databases">
        <authorList>
            <person name="Macas J."/>
            <person name="Novak P."/>
            <person name="Neumann P."/>
        </authorList>
    </citation>
    <scope>NUCLEOTIDE SEQUENCE</scope>
</reference>
<protein>
    <submittedName>
        <fullName evidence="1">Uncharacterized protein</fullName>
    </submittedName>
</protein>
<keyword evidence="2" id="KW-1185">Reference proteome</keyword>
<gene>
    <name evidence="1" type="ORF">CEURO_LOCUS20233</name>
</gene>
<dbReference type="AlphaFoldDB" id="A0A9P1EKM5"/>